<gene>
    <name evidence="2" type="ORF">DPMN_183715</name>
</gene>
<name>A0A9D4DGH9_DREPO</name>
<proteinExistence type="predicted"/>
<dbReference type="AlphaFoldDB" id="A0A9D4DGH9"/>
<keyword evidence="1" id="KW-0472">Membrane</keyword>
<dbReference type="Proteomes" id="UP000828390">
    <property type="component" value="Unassembled WGS sequence"/>
</dbReference>
<dbReference type="PROSITE" id="PS51257">
    <property type="entry name" value="PROKAR_LIPOPROTEIN"/>
    <property type="match status" value="1"/>
</dbReference>
<feature type="transmembrane region" description="Helical" evidence="1">
    <location>
        <begin position="41"/>
        <end position="58"/>
    </location>
</feature>
<comment type="caution">
    <text evidence="2">The sequence shown here is derived from an EMBL/GenBank/DDBJ whole genome shotgun (WGS) entry which is preliminary data.</text>
</comment>
<keyword evidence="1" id="KW-1133">Transmembrane helix</keyword>
<evidence type="ECO:0000256" key="1">
    <source>
        <dbReference type="SAM" id="Phobius"/>
    </source>
</evidence>
<keyword evidence="3" id="KW-1185">Reference proteome</keyword>
<reference evidence="2" key="1">
    <citation type="journal article" date="2019" name="bioRxiv">
        <title>The Genome of the Zebra Mussel, Dreissena polymorpha: A Resource for Invasive Species Research.</title>
        <authorList>
            <person name="McCartney M.A."/>
            <person name="Auch B."/>
            <person name="Kono T."/>
            <person name="Mallez S."/>
            <person name="Zhang Y."/>
            <person name="Obille A."/>
            <person name="Becker A."/>
            <person name="Abrahante J.E."/>
            <person name="Garbe J."/>
            <person name="Badalamenti J.P."/>
            <person name="Herman A."/>
            <person name="Mangelson H."/>
            <person name="Liachko I."/>
            <person name="Sullivan S."/>
            <person name="Sone E.D."/>
            <person name="Koren S."/>
            <person name="Silverstein K.A.T."/>
            <person name="Beckman K.B."/>
            <person name="Gohl D.M."/>
        </authorList>
    </citation>
    <scope>NUCLEOTIDE SEQUENCE</scope>
    <source>
        <strain evidence="2">Duluth1</strain>
        <tissue evidence="2">Whole animal</tissue>
    </source>
</reference>
<accession>A0A9D4DGH9</accession>
<evidence type="ECO:0000313" key="2">
    <source>
        <dbReference type="EMBL" id="KAH3749222.1"/>
    </source>
</evidence>
<feature type="transmembrane region" description="Helical" evidence="1">
    <location>
        <begin position="6"/>
        <end position="29"/>
    </location>
</feature>
<reference evidence="2" key="2">
    <citation type="submission" date="2020-11" db="EMBL/GenBank/DDBJ databases">
        <authorList>
            <person name="McCartney M.A."/>
            <person name="Auch B."/>
            <person name="Kono T."/>
            <person name="Mallez S."/>
            <person name="Becker A."/>
            <person name="Gohl D.M."/>
            <person name="Silverstein K.A.T."/>
            <person name="Koren S."/>
            <person name="Bechman K.B."/>
            <person name="Herman A."/>
            <person name="Abrahante J.E."/>
            <person name="Garbe J."/>
        </authorList>
    </citation>
    <scope>NUCLEOTIDE SEQUENCE</scope>
    <source>
        <strain evidence="2">Duluth1</strain>
        <tissue evidence="2">Whole animal</tissue>
    </source>
</reference>
<protein>
    <submittedName>
        <fullName evidence="2">Uncharacterized protein</fullName>
    </submittedName>
</protein>
<organism evidence="2 3">
    <name type="scientific">Dreissena polymorpha</name>
    <name type="common">Zebra mussel</name>
    <name type="synonym">Mytilus polymorpha</name>
    <dbReference type="NCBI Taxonomy" id="45954"/>
    <lineage>
        <taxon>Eukaryota</taxon>
        <taxon>Metazoa</taxon>
        <taxon>Spiralia</taxon>
        <taxon>Lophotrochozoa</taxon>
        <taxon>Mollusca</taxon>
        <taxon>Bivalvia</taxon>
        <taxon>Autobranchia</taxon>
        <taxon>Heteroconchia</taxon>
        <taxon>Euheterodonta</taxon>
        <taxon>Imparidentia</taxon>
        <taxon>Neoheterodontei</taxon>
        <taxon>Myida</taxon>
        <taxon>Dreissenoidea</taxon>
        <taxon>Dreissenidae</taxon>
        <taxon>Dreissena</taxon>
    </lineage>
</organism>
<dbReference type="EMBL" id="JAIWYP010000010">
    <property type="protein sequence ID" value="KAH3749222.1"/>
    <property type="molecule type" value="Genomic_DNA"/>
</dbReference>
<evidence type="ECO:0000313" key="3">
    <source>
        <dbReference type="Proteomes" id="UP000828390"/>
    </source>
</evidence>
<sequence length="96" mass="11015">MKISGYLLLGTYYVLVYFFLALACVWDMGLHPTIHKLRMDISGFLLLGTYYVLVYFSTSTSLCLGQGATFYNTKTMDGYQWLPTSWYLLCAGVFLY</sequence>
<keyword evidence="1" id="KW-0812">Transmembrane</keyword>